<keyword evidence="3" id="KW-0520">NAD</keyword>
<feature type="domain" description="D-isomer specific 2-hydroxyacid dehydrogenase NAD-binding" evidence="6">
    <location>
        <begin position="106"/>
        <end position="277"/>
    </location>
</feature>
<dbReference type="InterPro" id="IPR050223">
    <property type="entry name" value="D-isomer_2-hydroxyacid_DH"/>
</dbReference>
<accession>A0ABS4XB03</accession>
<evidence type="ECO:0000256" key="3">
    <source>
        <dbReference type="ARBA" id="ARBA00023027"/>
    </source>
</evidence>
<evidence type="ECO:0000256" key="2">
    <source>
        <dbReference type="ARBA" id="ARBA00023002"/>
    </source>
</evidence>
<dbReference type="Pfam" id="PF00389">
    <property type="entry name" value="2-Hacid_dh"/>
    <property type="match status" value="1"/>
</dbReference>
<proteinExistence type="inferred from homology"/>
<organism evidence="7 8">
    <name type="scientific">Paeniglutamicibacter kerguelensis</name>
    <dbReference type="NCBI Taxonomy" id="254788"/>
    <lineage>
        <taxon>Bacteria</taxon>
        <taxon>Bacillati</taxon>
        <taxon>Actinomycetota</taxon>
        <taxon>Actinomycetes</taxon>
        <taxon>Micrococcales</taxon>
        <taxon>Micrococcaceae</taxon>
        <taxon>Paeniglutamicibacter</taxon>
    </lineage>
</organism>
<comment type="caution">
    <text evidence="7">The sequence shown here is derived from an EMBL/GenBank/DDBJ whole genome shotgun (WGS) entry which is preliminary data.</text>
</comment>
<dbReference type="InterPro" id="IPR006140">
    <property type="entry name" value="D-isomer_DH_NAD-bd"/>
</dbReference>
<dbReference type="InterPro" id="IPR006139">
    <property type="entry name" value="D-isomer_2_OHA_DH_cat_dom"/>
</dbReference>
<comment type="similarity">
    <text evidence="1 4">Belongs to the D-isomer specific 2-hydroxyacid dehydrogenase family.</text>
</comment>
<dbReference type="RefSeq" id="WP_209996396.1">
    <property type="nucleotide sequence ID" value="NZ_BAAAJY010000007.1"/>
</dbReference>
<gene>
    <name evidence="7" type="ORF">JOF47_001057</name>
</gene>
<protein>
    <submittedName>
        <fullName evidence="7">Phosphoglycerate dehydrogenase-like enzyme</fullName>
    </submittedName>
</protein>
<evidence type="ECO:0000313" key="7">
    <source>
        <dbReference type="EMBL" id="MBP2385546.1"/>
    </source>
</evidence>
<dbReference type="Pfam" id="PF02826">
    <property type="entry name" value="2-Hacid_dh_C"/>
    <property type="match status" value="1"/>
</dbReference>
<evidence type="ECO:0000256" key="1">
    <source>
        <dbReference type="ARBA" id="ARBA00005854"/>
    </source>
</evidence>
<dbReference type="InterPro" id="IPR029753">
    <property type="entry name" value="D-isomer_DH_CS"/>
</dbReference>
<feature type="domain" description="D-isomer specific 2-hydroxyacid dehydrogenase catalytic" evidence="5">
    <location>
        <begin position="59"/>
        <end position="308"/>
    </location>
</feature>
<keyword evidence="2 4" id="KW-0560">Oxidoreductase</keyword>
<dbReference type="SUPFAM" id="SSF51735">
    <property type="entry name" value="NAD(P)-binding Rossmann-fold domains"/>
    <property type="match status" value="1"/>
</dbReference>
<dbReference type="InterPro" id="IPR036291">
    <property type="entry name" value="NAD(P)-bd_dom_sf"/>
</dbReference>
<sequence>MKQNTVVTFPSEELLAAVGPLPEGLEAGIWDFTSDPVGVALEAIEIAVFPYMAKFSELEDVKKAPNLKLVQTQTTGFDGIRELVGPDVSVATAHGVHAASTAELAVGMAIASLRGIGESVRDQAAGHWNPRRWPGLADRKVAIVGVGGIGEEIRKRLVPFEVELSRFGTRARTDEHGEILAIDDLHSRASSIEVLILIVPHNASTHHLVDAQLLSTLPDDAVIVNVARGAVVDTDALVAELATGRLRCASDVFDPEPLPEDHPIWKLPNALIVPHNGGNTEAFLPRMTALLKRQVVAWAEGRDSENLVYSAEAANRH</sequence>
<reference evidence="7 8" key="1">
    <citation type="submission" date="2021-03" db="EMBL/GenBank/DDBJ databases">
        <title>Sequencing the genomes of 1000 actinobacteria strains.</title>
        <authorList>
            <person name="Klenk H.-P."/>
        </authorList>
    </citation>
    <scope>NUCLEOTIDE SEQUENCE [LARGE SCALE GENOMIC DNA]</scope>
    <source>
        <strain evidence="7 8">DSM 15797</strain>
    </source>
</reference>
<dbReference type="PROSITE" id="PS00671">
    <property type="entry name" value="D_2_HYDROXYACID_DH_3"/>
    <property type="match status" value="1"/>
</dbReference>
<evidence type="ECO:0000259" key="5">
    <source>
        <dbReference type="Pfam" id="PF00389"/>
    </source>
</evidence>
<name>A0ABS4XB03_9MICC</name>
<evidence type="ECO:0000259" key="6">
    <source>
        <dbReference type="Pfam" id="PF02826"/>
    </source>
</evidence>
<keyword evidence="8" id="KW-1185">Reference proteome</keyword>
<evidence type="ECO:0000313" key="8">
    <source>
        <dbReference type="Proteomes" id="UP001296993"/>
    </source>
</evidence>
<dbReference type="PANTHER" id="PTHR10996">
    <property type="entry name" value="2-HYDROXYACID DEHYDROGENASE-RELATED"/>
    <property type="match status" value="1"/>
</dbReference>
<dbReference type="Gene3D" id="3.40.50.720">
    <property type="entry name" value="NAD(P)-binding Rossmann-like Domain"/>
    <property type="match status" value="2"/>
</dbReference>
<dbReference type="EMBL" id="JAGIOF010000001">
    <property type="protein sequence ID" value="MBP2385546.1"/>
    <property type="molecule type" value="Genomic_DNA"/>
</dbReference>
<evidence type="ECO:0000256" key="4">
    <source>
        <dbReference type="RuleBase" id="RU003719"/>
    </source>
</evidence>
<dbReference type="CDD" id="cd12166">
    <property type="entry name" value="2-Hacid_dh_7"/>
    <property type="match status" value="1"/>
</dbReference>
<dbReference type="PANTHER" id="PTHR10996:SF178">
    <property type="entry name" value="2-HYDROXYACID DEHYDROGENASE YGL185C-RELATED"/>
    <property type="match status" value="1"/>
</dbReference>
<dbReference type="Proteomes" id="UP001296993">
    <property type="component" value="Unassembled WGS sequence"/>
</dbReference>